<comment type="caution">
    <text evidence="2">The sequence shown here is derived from an EMBL/GenBank/DDBJ whole genome shotgun (WGS) entry which is preliminary data.</text>
</comment>
<evidence type="ECO:0000256" key="1">
    <source>
        <dbReference type="SAM" id="MobiDB-lite"/>
    </source>
</evidence>
<proteinExistence type="predicted"/>
<evidence type="ECO:0000313" key="3">
    <source>
        <dbReference type="Proteomes" id="UP000717585"/>
    </source>
</evidence>
<dbReference type="EMBL" id="JAHDYR010000014">
    <property type="protein sequence ID" value="KAG9394601.1"/>
    <property type="molecule type" value="Genomic_DNA"/>
</dbReference>
<keyword evidence="3" id="KW-1185">Reference proteome</keyword>
<sequence>MSKAADIVSGDRSWNSRAHSKSVAEEDPRCLRRRGMKGTAKTITDEDITANPLLKREPYVGRWIFSTDGVGCYRKADECSDADTAIMKAKGWQLDAAGFWHPPMLGLGAGHEQHTHRIGEFCCTRELKAAISWMARYPSQLAEL</sequence>
<name>A0A8J6E2P9_9EUKA</name>
<gene>
    <name evidence="2" type="ORF">J8273_3855</name>
</gene>
<evidence type="ECO:0000313" key="2">
    <source>
        <dbReference type="EMBL" id="KAG9394601.1"/>
    </source>
</evidence>
<dbReference type="AlphaFoldDB" id="A0A8J6E2P9"/>
<dbReference type="Proteomes" id="UP000717585">
    <property type="component" value="Unassembled WGS sequence"/>
</dbReference>
<feature type="region of interest" description="Disordered" evidence="1">
    <location>
        <begin position="1"/>
        <end position="27"/>
    </location>
</feature>
<protein>
    <submittedName>
        <fullName evidence="2">Clan MH, family M20, peptidase T-like metallopeptidase</fullName>
    </submittedName>
</protein>
<reference evidence="2" key="1">
    <citation type="submission" date="2021-05" db="EMBL/GenBank/DDBJ databases">
        <title>A free-living protist that lacks canonical eukaryotic 1 DNA replication and segregation systems.</title>
        <authorList>
            <person name="Salas-Leiva D.E."/>
            <person name="Tromer E.C."/>
            <person name="Curtis B.A."/>
            <person name="Jerlstrom-Hultqvist J."/>
            <person name="Kolisko M."/>
            <person name="Yi Z."/>
            <person name="Salas-Leiva J.S."/>
            <person name="Gallot-Lavallee L."/>
            <person name="Kops G.J.P.L."/>
            <person name="Archibald J.M."/>
            <person name="Simpson A.G.B."/>
            <person name="Roger A.J."/>
        </authorList>
    </citation>
    <scope>NUCLEOTIDE SEQUENCE</scope>
    <source>
        <strain evidence="2">BICM</strain>
    </source>
</reference>
<organism evidence="2 3">
    <name type="scientific">Carpediemonas membranifera</name>
    <dbReference type="NCBI Taxonomy" id="201153"/>
    <lineage>
        <taxon>Eukaryota</taxon>
        <taxon>Metamonada</taxon>
        <taxon>Carpediemonas-like organisms</taxon>
        <taxon>Carpediemonas</taxon>
    </lineage>
</organism>
<accession>A0A8J6E2P9</accession>